<keyword evidence="2" id="KW-1185">Reference proteome</keyword>
<dbReference type="AlphaFoldDB" id="A0A9X9M1J3"/>
<organism evidence="1 2">
    <name type="scientific">Gulo gulo</name>
    <name type="common">Wolverine</name>
    <name type="synonym">Gluton</name>
    <dbReference type="NCBI Taxonomy" id="48420"/>
    <lineage>
        <taxon>Eukaryota</taxon>
        <taxon>Metazoa</taxon>
        <taxon>Chordata</taxon>
        <taxon>Craniata</taxon>
        <taxon>Vertebrata</taxon>
        <taxon>Euteleostomi</taxon>
        <taxon>Mammalia</taxon>
        <taxon>Eutheria</taxon>
        <taxon>Laurasiatheria</taxon>
        <taxon>Carnivora</taxon>
        <taxon>Caniformia</taxon>
        <taxon>Musteloidea</taxon>
        <taxon>Mustelidae</taxon>
        <taxon>Guloninae</taxon>
        <taxon>Gulo</taxon>
    </lineage>
</organism>
<evidence type="ECO:0000313" key="2">
    <source>
        <dbReference type="Proteomes" id="UP000269945"/>
    </source>
</evidence>
<comment type="caution">
    <text evidence="1">The sequence shown here is derived from an EMBL/GenBank/DDBJ whole genome shotgun (WGS) entry which is preliminary data.</text>
</comment>
<dbReference type="EMBL" id="CYRY02036633">
    <property type="protein sequence ID" value="VCX19407.1"/>
    <property type="molecule type" value="Genomic_DNA"/>
</dbReference>
<evidence type="ECO:0000313" key="1">
    <source>
        <dbReference type="EMBL" id="VCX19407.1"/>
    </source>
</evidence>
<dbReference type="Proteomes" id="UP000269945">
    <property type="component" value="Unassembled WGS sequence"/>
</dbReference>
<reference evidence="1 2" key="1">
    <citation type="submission" date="2018-10" db="EMBL/GenBank/DDBJ databases">
        <authorList>
            <person name="Ekblom R."/>
            <person name="Jareborg N."/>
        </authorList>
    </citation>
    <scope>NUCLEOTIDE SEQUENCE [LARGE SCALE GENOMIC DNA]</scope>
    <source>
        <tissue evidence="1">Muscle</tissue>
    </source>
</reference>
<feature type="non-terminal residue" evidence="1">
    <location>
        <position position="30"/>
    </location>
</feature>
<sequence>MFKLGSSKGRKDGGSEFTVKFMATHSVSSG</sequence>
<proteinExistence type="predicted"/>
<gene>
    <name evidence="1" type="ORF">BN2614_LOCUS4</name>
</gene>
<protein>
    <submittedName>
        <fullName evidence="1">Uncharacterized protein</fullName>
    </submittedName>
</protein>
<accession>A0A9X9M1J3</accession>
<name>A0A9X9M1J3_GULGU</name>